<sequence>MPKLTRKRPYVKVPEPEEEPAEDSASEFELPQSVSDTDDDDPTVTSGSKTETRPPKVPKLSKHDDGLKRPPKSKSKKDKESDKGLDGDNADNNSQDVASSDNADKDFSQDDVPEKWRIPQLPPVNKANWSMETFRLKLLPGAFQNFTPNYGRPRHITDYPEIRGYRLDLDQLQLYSIRTTGTLKVGQTYFKSVAEYLPGTGSEVPVWRIVGVWRRPNQKTESIEYFVRIPSKMFPKRNGITTSVCPTEEDAARLGNLVVDYTNRCPSDFSDADWASQPTARSGGTSFAIYARAPKAFCEVTALLEYNKDLDLAQTMGPDWITGFNLRATAKSSIAGAVDLENDRFVGVKVALSTQPVPKDSKAAKLPPTPMAYRPFFRYGTDEATTASKKQQQTFHEHTQASHFGHIGNKQQFSESWNQHQLELGAAQLESRRAMA</sequence>
<comment type="caution">
    <text evidence="2">The sequence shown here is derived from an EMBL/GenBank/DDBJ whole genome shotgun (WGS) entry which is preliminary data.</text>
</comment>
<dbReference type="AlphaFoldDB" id="A0A1V8SGL0"/>
<feature type="compositionally biased region" description="Basic residues" evidence="1">
    <location>
        <begin position="1"/>
        <end position="10"/>
    </location>
</feature>
<dbReference type="EMBL" id="NAJO01000048">
    <property type="protein sequence ID" value="OQN98157.1"/>
    <property type="molecule type" value="Genomic_DNA"/>
</dbReference>
<name>A0A1V8SGL0_9PEZI</name>
<dbReference type="InParanoid" id="A0A1V8SGL0"/>
<evidence type="ECO:0000313" key="2">
    <source>
        <dbReference type="EMBL" id="OQN98157.1"/>
    </source>
</evidence>
<evidence type="ECO:0000313" key="3">
    <source>
        <dbReference type="Proteomes" id="UP000192596"/>
    </source>
</evidence>
<protein>
    <submittedName>
        <fullName evidence="2">Uncharacterized protein</fullName>
    </submittedName>
</protein>
<organism evidence="2 3">
    <name type="scientific">Cryoendolithus antarcticus</name>
    <dbReference type="NCBI Taxonomy" id="1507870"/>
    <lineage>
        <taxon>Eukaryota</taxon>
        <taxon>Fungi</taxon>
        <taxon>Dikarya</taxon>
        <taxon>Ascomycota</taxon>
        <taxon>Pezizomycotina</taxon>
        <taxon>Dothideomycetes</taxon>
        <taxon>Dothideomycetidae</taxon>
        <taxon>Cladosporiales</taxon>
        <taxon>Cladosporiaceae</taxon>
        <taxon>Cryoendolithus</taxon>
    </lineage>
</organism>
<reference evidence="3" key="1">
    <citation type="submission" date="2017-03" db="EMBL/GenBank/DDBJ databases">
        <title>Genomes of endolithic fungi from Antarctica.</title>
        <authorList>
            <person name="Coleine C."/>
            <person name="Masonjones S."/>
            <person name="Stajich J.E."/>
        </authorList>
    </citation>
    <scope>NUCLEOTIDE SEQUENCE [LARGE SCALE GENOMIC DNA]</scope>
    <source>
        <strain evidence="3">CCFEE 5527</strain>
    </source>
</reference>
<feature type="compositionally biased region" description="Basic and acidic residues" evidence="1">
    <location>
        <begin position="102"/>
        <end position="117"/>
    </location>
</feature>
<proteinExistence type="predicted"/>
<evidence type="ECO:0000256" key="1">
    <source>
        <dbReference type="SAM" id="MobiDB-lite"/>
    </source>
</evidence>
<feature type="compositionally biased region" description="Polar residues" evidence="1">
    <location>
        <begin position="90"/>
        <end position="101"/>
    </location>
</feature>
<gene>
    <name evidence="2" type="ORF">B0A48_15989</name>
</gene>
<feature type="compositionally biased region" description="Acidic residues" evidence="1">
    <location>
        <begin position="16"/>
        <end position="26"/>
    </location>
</feature>
<accession>A0A1V8SGL0</accession>
<feature type="region of interest" description="Disordered" evidence="1">
    <location>
        <begin position="1"/>
        <end position="119"/>
    </location>
</feature>
<feature type="compositionally biased region" description="Basic and acidic residues" evidence="1">
    <location>
        <begin position="77"/>
        <end position="86"/>
    </location>
</feature>
<dbReference type="Proteomes" id="UP000192596">
    <property type="component" value="Unassembled WGS sequence"/>
</dbReference>
<dbReference type="OrthoDB" id="3650762at2759"/>
<keyword evidence="3" id="KW-1185">Reference proteome</keyword>